<dbReference type="eggNOG" id="COG0101">
    <property type="taxonomic scope" value="Bacteria"/>
</dbReference>
<accession>F2V144</accession>
<gene>
    <name evidence="2" type="ORF">HMPREF0059_02405</name>
</gene>
<name>F2V144_ACTVI</name>
<organism evidence="2 3">
    <name type="scientific">Actinomyces viscosus C505</name>
    <dbReference type="NCBI Taxonomy" id="562973"/>
    <lineage>
        <taxon>Bacteria</taxon>
        <taxon>Bacillati</taxon>
        <taxon>Actinomycetota</taxon>
        <taxon>Actinomycetes</taxon>
        <taxon>Actinomycetales</taxon>
        <taxon>Actinomycetaceae</taxon>
        <taxon>Actinomyces</taxon>
    </lineage>
</organism>
<dbReference type="GO" id="GO:0031119">
    <property type="term" value="P:tRNA pseudouridine synthesis"/>
    <property type="evidence" value="ECO:0007669"/>
    <property type="project" value="TreeGrafter"/>
</dbReference>
<dbReference type="SUPFAM" id="SSF55120">
    <property type="entry name" value="Pseudouridine synthase"/>
    <property type="match status" value="1"/>
</dbReference>
<dbReference type="InterPro" id="IPR020103">
    <property type="entry name" value="PsdUridine_synth_cat_dom_sf"/>
</dbReference>
<dbReference type="InterPro" id="IPR020094">
    <property type="entry name" value="TruA/RsuA/RluB/E/F_N"/>
</dbReference>
<dbReference type="HOGENOM" id="CLU_2404416_0_0_11"/>
<dbReference type="AlphaFoldDB" id="F2V144"/>
<dbReference type="GO" id="GO:0003723">
    <property type="term" value="F:RNA binding"/>
    <property type="evidence" value="ECO:0007669"/>
    <property type="project" value="InterPro"/>
</dbReference>
<dbReference type="EMBL" id="ACRE02000032">
    <property type="protein sequence ID" value="EGE37042.1"/>
    <property type="molecule type" value="Genomic_DNA"/>
</dbReference>
<keyword evidence="1" id="KW-0413">Isomerase</keyword>
<reference evidence="3" key="1">
    <citation type="submission" date="2010-02" db="EMBL/GenBank/DDBJ databases">
        <title>The Genome Sequence of Prevotella oris strain C735.</title>
        <authorList>
            <consortium name="The Broad Institute Genome Sequencing Platform"/>
            <person name="Ward D."/>
            <person name="Feldgarden M."/>
            <person name="Earl A."/>
            <person name="Young S.K."/>
            <person name="Zeng Q."/>
            <person name="Koehrsen M."/>
            <person name="Alvarado L."/>
            <person name="Berlin A."/>
            <person name="Bochicchio J."/>
            <person name="Borenstein D."/>
            <person name="Chapman S.B."/>
            <person name="Chen Z."/>
            <person name="Engels R."/>
            <person name="Freedman E."/>
            <person name="Gellesch M."/>
            <person name="Goldberg J."/>
            <person name="Griggs A."/>
            <person name="Gujja S."/>
            <person name="Heilman E."/>
            <person name="Heiman D."/>
            <person name="Hepburn T."/>
            <person name="Howarth C."/>
            <person name="Jen D."/>
            <person name="Larson L."/>
            <person name="Mehta T."/>
            <person name="Park D."/>
            <person name="Pearson M."/>
            <person name="Roberts A."/>
            <person name="Saif S."/>
            <person name="Shea T."/>
            <person name="Shenoy N."/>
            <person name="Sisk P."/>
            <person name="Stolte C."/>
            <person name="Sykes S."/>
            <person name="Thomson T."/>
            <person name="Walk T."/>
            <person name="White J."/>
            <person name="Yandava C."/>
            <person name="Sibley C.D."/>
            <person name="Field T.R."/>
            <person name="Grinwis M."/>
            <person name="Eshaghurshan C.S."/>
            <person name="Surette M.G."/>
            <person name="Haas B."/>
            <person name="Nusbaum C."/>
            <person name="Birren B."/>
        </authorList>
    </citation>
    <scope>NUCLEOTIDE SEQUENCE [LARGE SCALE GENOMIC DNA]</scope>
    <source>
        <strain evidence="3">C505</strain>
    </source>
</reference>
<dbReference type="InterPro" id="IPR001406">
    <property type="entry name" value="PsdUridine_synth_TruA"/>
</dbReference>
<dbReference type="GO" id="GO:0160147">
    <property type="term" value="F:tRNA pseudouridine(38-40) synthase activity"/>
    <property type="evidence" value="ECO:0007669"/>
    <property type="project" value="UniProtKB-EC"/>
</dbReference>
<feature type="non-terminal residue" evidence="2">
    <location>
        <position position="113"/>
    </location>
</feature>
<protein>
    <submittedName>
        <fullName evidence="2">tRNA pseudouridine synthase A</fullName>
    </submittedName>
</protein>
<dbReference type="Proteomes" id="UP000004668">
    <property type="component" value="Unassembled WGS sequence"/>
</dbReference>
<sequence>MRFNGGMPRIRLDLAYDGTFFSGWAAQPGLRTVEGVLTSALATVLREPVRLTVAGRTDAGVHAAAQVAHLDVSPEAWAALPGRSQRLPEAALLTRVAGVLAREAQESLARTPR</sequence>
<dbReference type="Gene3D" id="3.30.70.580">
    <property type="entry name" value="Pseudouridine synthase I, catalytic domain, N-terminal subdomain"/>
    <property type="match status" value="1"/>
</dbReference>
<dbReference type="PANTHER" id="PTHR11142:SF0">
    <property type="entry name" value="TRNA PSEUDOURIDINE SYNTHASE-LIKE 1"/>
    <property type="match status" value="1"/>
</dbReference>
<evidence type="ECO:0000313" key="3">
    <source>
        <dbReference type="Proteomes" id="UP000004668"/>
    </source>
</evidence>
<reference evidence="2 3" key="2">
    <citation type="submission" date="2011-10" db="EMBL/GenBank/DDBJ databases">
        <title>The Genome Sequence of Actinomyces viscosus C505.</title>
        <authorList>
            <consortium name="The Broad Institute Genome Sequencing Platform"/>
            <consortium name="The Broad Institute Genome Sequencing Center for Infectious Disease"/>
            <person name="Earl A."/>
            <person name="Ward D."/>
            <person name="Feldgarden M."/>
            <person name="Gevers D."/>
            <person name="Sibley C.D."/>
            <person name="Field T.R."/>
            <person name="Grinwis M."/>
            <person name="Eshaghurshan C.S."/>
            <person name="Surette M.G."/>
            <person name="Young S.K."/>
            <person name="Zeng Q."/>
            <person name="Gargeya S."/>
            <person name="Fitzgerald M."/>
            <person name="Haas B."/>
            <person name="Abouelleil A."/>
            <person name="Alvarado L."/>
            <person name="Arachchi H.M."/>
            <person name="Berlin A."/>
            <person name="Brown A."/>
            <person name="Chapman S.B."/>
            <person name="Chen Z."/>
            <person name="Dunbar C."/>
            <person name="Freedman E."/>
            <person name="Gearin G."/>
            <person name="Goldberg J."/>
            <person name="Griggs A."/>
            <person name="Gujja S."/>
            <person name="Heiman D."/>
            <person name="Howarth C."/>
            <person name="Larson L."/>
            <person name="Lui A."/>
            <person name="MacDonald P.J.P."/>
            <person name="Montmayeur A."/>
            <person name="Murphy C."/>
            <person name="Neiman D."/>
            <person name="Pearson M."/>
            <person name="Priest M."/>
            <person name="Roberts A."/>
            <person name="Saif S."/>
            <person name="Shea T."/>
            <person name="Shenoy N."/>
            <person name="Sisk P."/>
            <person name="Stolte C."/>
            <person name="Sykes S."/>
            <person name="Wortman J."/>
            <person name="Nusbaum C."/>
            <person name="Birren B."/>
        </authorList>
    </citation>
    <scope>NUCLEOTIDE SEQUENCE [LARGE SCALE GENOMIC DNA]</scope>
    <source>
        <strain evidence="2 3">C505</strain>
    </source>
</reference>
<proteinExistence type="predicted"/>
<comment type="caution">
    <text evidence="2">The sequence shown here is derived from an EMBL/GenBank/DDBJ whole genome shotgun (WGS) entry which is preliminary data.</text>
</comment>
<evidence type="ECO:0000256" key="1">
    <source>
        <dbReference type="ARBA" id="ARBA00023235"/>
    </source>
</evidence>
<evidence type="ECO:0000313" key="2">
    <source>
        <dbReference type="EMBL" id="EGE37042.1"/>
    </source>
</evidence>
<dbReference type="PANTHER" id="PTHR11142">
    <property type="entry name" value="PSEUDOURIDYLATE SYNTHASE"/>
    <property type="match status" value="1"/>
</dbReference>